<evidence type="ECO:0000313" key="2">
    <source>
        <dbReference type="Proteomes" id="UP000077266"/>
    </source>
</evidence>
<sequence>MSKYSHRFYGLTCTSTIPRVPGSLSDRLGRGHLVATPRAPPPSHPRHAHFVKEISKYRTKWIFPSRGCSLLLKRHEISYRSLPVEVTSYVRSGLDVGTVCKDGIGAFKHPVASKRFHELFTRHVTTHQPECPSVPDDRSAPEFGYIRDEDIYA</sequence>
<dbReference type="EMBL" id="KV426216">
    <property type="protein sequence ID" value="KZV84635.1"/>
    <property type="molecule type" value="Genomic_DNA"/>
</dbReference>
<evidence type="ECO:0000313" key="1">
    <source>
        <dbReference type="EMBL" id="KZV84635.1"/>
    </source>
</evidence>
<gene>
    <name evidence="1" type="ORF">EXIGLDRAFT_776308</name>
</gene>
<accession>A0A165DIR0</accession>
<name>A0A165DIR0_EXIGL</name>
<organism evidence="1 2">
    <name type="scientific">Exidia glandulosa HHB12029</name>
    <dbReference type="NCBI Taxonomy" id="1314781"/>
    <lineage>
        <taxon>Eukaryota</taxon>
        <taxon>Fungi</taxon>
        <taxon>Dikarya</taxon>
        <taxon>Basidiomycota</taxon>
        <taxon>Agaricomycotina</taxon>
        <taxon>Agaricomycetes</taxon>
        <taxon>Auriculariales</taxon>
        <taxon>Exidiaceae</taxon>
        <taxon>Exidia</taxon>
    </lineage>
</organism>
<dbReference type="Proteomes" id="UP000077266">
    <property type="component" value="Unassembled WGS sequence"/>
</dbReference>
<protein>
    <submittedName>
        <fullName evidence="1">Uncharacterized protein</fullName>
    </submittedName>
</protein>
<dbReference type="AlphaFoldDB" id="A0A165DIR0"/>
<proteinExistence type="predicted"/>
<keyword evidence="2" id="KW-1185">Reference proteome</keyword>
<dbReference type="InParanoid" id="A0A165DIR0"/>
<reference evidence="1 2" key="1">
    <citation type="journal article" date="2016" name="Mol. Biol. Evol.">
        <title>Comparative Genomics of Early-Diverging Mushroom-Forming Fungi Provides Insights into the Origins of Lignocellulose Decay Capabilities.</title>
        <authorList>
            <person name="Nagy L.G."/>
            <person name="Riley R."/>
            <person name="Tritt A."/>
            <person name="Adam C."/>
            <person name="Daum C."/>
            <person name="Floudas D."/>
            <person name="Sun H."/>
            <person name="Yadav J.S."/>
            <person name="Pangilinan J."/>
            <person name="Larsson K.H."/>
            <person name="Matsuura K."/>
            <person name="Barry K."/>
            <person name="Labutti K."/>
            <person name="Kuo R."/>
            <person name="Ohm R.A."/>
            <person name="Bhattacharya S.S."/>
            <person name="Shirouzu T."/>
            <person name="Yoshinaga Y."/>
            <person name="Martin F.M."/>
            <person name="Grigoriev I.V."/>
            <person name="Hibbett D.S."/>
        </authorList>
    </citation>
    <scope>NUCLEOTIDE SEQUENCE [LARGE SCALE GENOMIC DNA]</scope>
    <source>
        <strain evidence="1 2">HHB12029</strain>
    </source>
</reference>